<dbReference type="RefSeq" id="XP_056520704.1">
    <property type="nucleotide sequence ID" value="XM_056667108.1"/>
</dbReference>
<dbReference type="AlphaFoldDB" id="A0A9W9L112"/>
<dbReference type="InterPro" id="IPR002347">
    <property type="entry name" value="SDR_fam"/>
</dbReference>
<dbReference type="InterPro" id="IPR036291">
    <property type="entry name" value="NAD(P)-bd_dom_sf"/>
</dbReference>
<dbReference type="EMBL" id="JAPQKL010000005">
    <property type="protein sequence ID" value="KAJ5130325.1"/>
    <property type="molecule type" value="Genomic_DNA"/>
</dbReference>
<dbReference type="PANTHER" id="PTHR43544:SF32">
    <property type="entry name" value="CHAIN DEHYDROGENASE, PUTATIVE (AFU_ORTHOLOGUE AFUA_5G01530)-RELATED"/>
    <property type="match status" value="1"/>
</dbReference>
<proteinExistence type="inferred from homology"/>
<comment type="similarity">
    <text evidence="1">Belongs to the short-chain dehydrogenases/reductases (SDR) family.</text>
</comment>
<evidence type="ECO:0000256" key="1">
    <source>
        <dbReference type="ARBA" id="ARBA00006484"/>
    </source>
</evidence>
<evidence type="ECO:0000313" key="2">
    <source>
        <dbReference type="EMBL" id="KAJ5130325.1"/>
    </source>
</evidence>
<dbReference type="Pfam" id="PF00106">
    <property type="entry name" value="adh_short"/>
    <property type="match status" value="1"/>
</dbReference>
<dbReference type="PANTHER" id="PTHR43544">
    <property type="entry name" value="SHORT-CHAIN DEHYDROGENASE/REDUCTASE"/>
    <property type="match status" value="1"/>
</dbReference>
<protein>
    <submittedName>
        <fullName evidence="2">Uncharacterized protein</fullName>
    </submittedName>
</protein>
<dbReference type="PRINTS" id="PR00081">
    <property type="entry name" value="GDHRDH"/>
</dbReference>
<gene>
    <name evidence="2" type="ORF">N7515_006364</name>
</gene>
<comment type="caution">
    <text evidence="2">The sequence shown here is derived from an EMBL/GenBank/DDBJ whole genome shotgun (WGS) entry which is preliminary data.</text>
</comment>
<dbReference type="Proteomes" id="UP001149079">
    <property type="component" value="Unassembled WGS sequence"/>
</dbReference>
<evidence type="ECO:0000313" key="3">
    <source>
        <dbReference type="Proteomes" id="UP001149079"/>
    </source>
</evidence>
<reference evidence="2" key="2">
    <citation type="journal article" date="2023" name="IMA Fungus">
        <title>Comparative genomic study of the Penicillium genus elucidates a diverse pangenome and 15 lateral gene transfer events.</title>
        <authorList>
            <person name="Petersen C."/>
            <person name="Sorensen T."/>
            <person name="Nielsen M.R."/>
            <person name="Sondergaard T.E."/>
            <person name="Sorensen J.L."/>
            <person name="Fitzpatrick D.A."/>
            <person name="Frisvad J.C."/>
            <person name="Nielsen K.L."/>
        </authorList>
    </citation>
    <scope>NUCLEOTIDE SEQUENCE</scope>
    <source>
        <strain evidence="2">IBT 22155</strain>
    </source>
</reference>
<reference evidence="2" key="1">
    <citation type="submission" date="2022-11" db="EMBL/GenBank/DDBJ databases">
        <authorList>
            <person name="Petersen C."/>
        </authorList>
    </citation>
    <scope>NUCLEOTIDE SEQUENCE</scope>
    <source>
        <strain evidence="2">IBT 22155</strain>
    </source>
</reference>
<organism evidence="2 3">
    <name type="scientific">Penicillium bovifimosum</name>
    <dbReference type="NCBI Taxonomy" id="126998"/>
    <lineage>
        <taxon>Eukaryota</taxon>
        <taxon>Fungi</taxon>
        <taxon>Dikarya</taxon>
        <taxon>Ascomycota</taxon>
        <taxon>Pezizomycotina</taxon>
        <taxon>Eurotiomycetes</taxon>
        <taxon>Eurotiomycetidae</taxon>
        <taxon>Eurotiales</taxon>
        <taxon>Aspergillaceae</taxon>
        <taxon>Penicillium</taxon>
    </lineage>
</organism>
<dbReference type="SUPFAM" id="SSF51735">
    <property type="entry name" value="NAD(P)-binding Rossmann-fold domains"/>
    <property type="match status" value="1"/>
</dbReference>
<name>A0A9W9L112_9EURO</name>
<dbReference type="Gene3D" id="3.40.50.720">
    <property type="entry name" value="NAD(P)-binding Rossmann-like Domain"/>
    <property type="match status" value="1"/>
</dbReference>
<keyword evidence="3" id="KW-1185">Reference proteome</keyword>
<dbReference type="GO" id="GO:0005737">
    <property type="term" value="C:cytoplasm"/>
    <property type="evidence" value="ECO:0007669"/>
    <property type="project" value="TreeGrafter"/>
</dbReference>
<dbReference type="GO" id="GO:0016491">
    <property type="term" value="F:oxidoreductase activity"/>
    <property type="evidence" value="ECO:0007669"/>
    <property type="project" value="TreeGrafter"/>
</dbReference>
<dbReference type="OrthoDB" id="1933717at2759"/>
<dbReference type="InterPro" id="IPR051468">
    <property type="entry name" value="Fungal_SecMetab_SDRs"/>
</dbReference>
<accession>A0A9W9L112</accession>
<sequence length="248" mass="26746">MSEQTIILITGANSGIGYATTQILTEHPNYHVIMGCRDQEKGEKALSQLQSTNPKGTISLIQLDVEDDTSIAKAVDTVTQKFNRLDVLISNAGTGAVHLSGRAKLQQIFSTNVIGAMLVTEAFIPLLLKSEKPYMIQVSSGLGSLALANDPSNISYAVSYDEYRMSKAALDMMTIQMHKRLQGQVRVFAFCPGLVRSNLRGTDEASVTVNGTAGDPLDSGRGILRIVVGERDEEAGGFVRHVGGSYPW</sequence>
<dbReference type="GeneID" id="81406278"/>
<dbReference type="GO" id="GO:0019748">
    <property type="term" value="P:secondary metabolic process"/>
    <property type="evidence" value="ECO:0007669"/>
    <property type="project" value="TreeGrafter"/>
</dbReference>